<dbReference type="AlphaFoldDB" id="A0A382B1G8"/>
<keyword evidence="1" id="KW-0121">Carboxypeptidase</keyword>
<feature type="transmembrane region" description="Helical" evidence="9">
    <location>
        <begin position="5"/>
        <end position="25"/>
    </location>
</feature>
<evidence type="ECO:0000313" key="12">
    <source>
        <dbReference type="EMBL" id="SVB07666.1"/>
    </source>
</evidence>
<name>A0A382B1G8_9ZZZZ</name>
<comment type="catalytic activity">
    <reaction evidence="8">
        <text>[GlcNAc-(1-&gt;4)-Mur2Ac(oyl-L-Ala-gamma-D-Glu-L-Lys-D-Ala-D-Ala)](n)-di-trans,octa-cis-undecaprenyl diphosphate + beta-D-GlcNAc-(1-&gt;4)-Mur2Ac(oyl-L-Ala-gamma-D-Glu-L-Lys-D-Ala-D-Ala)-di-trans,octa-cis-undecaprenyl diphosphate = [GlcNAc-(1-&gt;4)-Mur2Ac(oyl-L-Ala-gamma-D-Glu-L-Lys-D-Ala-D-Ala)](n+1)-di-trans,octa-cis-undecaprenyl diphosphate + di-trans,octa-cis-undecaprenyl diphosphate + H(+)</text>
        <dbReference type="Rhea" id="RHEA:23708"/>
        <dbReference type="Rhea" id="RHEA-COMP:9602"/>
        <dbReference type="Rhea" id="RHEA-COMP:9603"/>
        <dbReference type="ChEBI" id="CHEBI:15378"/>
        <dbReference type="ChEBI" id="CHEBI:58405"/>
        <dbReference type="ChEBI" id="CHEBI:60033"/>
        <dbReference type="ChEBI" id="CHEBI:78435"/>
        <dbReference type="EC" id="2.4.99.28"/>
    </reaction>
</comment>
<dbReference type="EC" id="2.4.99.28" evidence="7"/>
<evidence type="ECO:0000256" key="9">
    <source>
        <dbReference type="SAM" id="Phobius"/>
    </source>
</evidence>
<keyword evidence="9" id="KW-0812">Transmembrane</keyword>
<dbReference type="GO" id="GO:0008955">
    <property type="term" value="F:peptidoglycan glycosyltransferase activity"/>
    <property type="evidence" value="ECO:0007669"/>
    <property type="project" value="UniProtKB-EC"/>
</dbReference>
<dbReference type="InterPro" id="IPR023346">
    <property type="entry name" value="Lysozyme-like_dom_sf"/>
</dbReference>
<dbReference type="Pfam" id="PF00905">
    <property type="entry name" value="Transpeptidase"/>
    <property type="match status" value="1"/>
</dbReference>
<evidence type="ECO:0000259" key="10">
    <source>
        <dbReference type="Pfam" id="PF00905"/>
    </source>
</evidence>
<evidence type="ECO:0000256" key="2">
    <source>
        <dbReference type="ARBA" id="ARBA00022670"/>
    </source>
</evidence>
<keyword evidence="9" id="KW-1133">Transmembrane helix</keyword>
<keyword evidence="9" id="KW-0472">Membrane</keyword>
<feature type="domain" description="Penicillin-binding protein transpeptidase" evidence="10">
    <location>
        <begin position="363"/>
        <end position="607"/>
    </location>
</feature>
<organism evidence="12">
    <name type="scientific">marine metagenome</name>
    <dbReference type="NCBI Taxonomy" id="408172"/>
    <lineage>
        <taxon>unclassified sequences</taxon>
        <taxon>metagenomes</taxon>
        <taxon>ecological metagenomes</taxon>
    </lineage>
</organism>
<evidence type="ECO:0000259" key="11">
    <source>
        <dbReference type="Pfam" id="PF00912"/>
    </source>
</evidence>
<dbReference type="PANTHER" id="PTHR32282">
    <property type="entry name" value="BINDING PROTEIN TRANSPEPTIDASE, PUTATIVE-RELATED"/>
    <property type="match status" value="1"/>
</dbReference>
<dbReference type="SUPFAM" id="SSF56601">
    <property type="entry name" value="beta-lactamase/transpeptidase-like"/>
    <property type="match status" value="1"/>
</dbReference>
<sequence>MRKIIFHCLLLIIGIVFFSGIYVFILSRDLPSLERLENFDPDLVTRIYSSDEVVLHELFFQKRVFTELRDIPEHMRQATIASEDRRFREHWGISLRSVFRAVVVNVLSLSYRQGFSTLSQQLARNLYKSIGFEDNITRKLKEVITAIQIERTYTKDEILEMYLNTVHFGHGTYGVESGAKRFFGKTASELTLDESAILVGLLPSPANYSPIRYPEKALARRNTVLQLMLDMEFIDIEDYTDMLNKGLESVIDEPLPGKAPYFTEYVRRSLEKIDEELGFNIYRDGLKVYTTLDSRLQEIAEEMVMKSVKRNQKMLNQRLFKDDDEFSKLGYFGIYPEDSVRLMMRGEAELYRELREHLLVQTAFIALDPKTGSILAMVGGRPDYHDQYNRAVQAARQPGSVFKPFVYTTAIDNDYPVTTQLLNQPVVLNVQNANGEWEKWMPRNYDESTGGLTTLREGLRRSLNLISVRLVQELVPAREVKNTAIRLGISTDIRAVDAIALGTSEVIPLDVVSAYGVFASGGIYSQPFAITRIEDRYGNIIKEFFPIREEVLRPSSSYMMTNLLKTVVDAGTGGSARWKYKFYAPAAGKTGTTQGYSDAWFVGFTPYLVAGVWFGIDDYSISLGQKQDGSTAALPVWARFMREAYKTL</sequence>
<evidence type="ECO:0000256" key="6">
    <source>
        <dbReference type="ARBA" id="ARBA00023268"/>
    </source>
</evidence>
<dbReference type="InterPro" id="IPR001264">
    <property type="entry name" value="Glyco_trans_51"/>
</dbReference>
<dbReference type="InterPro" id="IPR050396">
    <property type="entry name" value="Glycosyltr_51/Transpeptidase"/>
</dbReference>
<keyword evidence="3" id="KW-0328">Glycosyltransferase</keyword>
<dbReference type="GO" id="GO:0008658">
    <property type="term" value="F:penicillin binding"/>
    <property type="evidence" value="ECO:0007669"/>
    <property type="project" value="InterPro"/>
</dbReference>
<dbReference type="SUPFAM" id="SSF53955">
    <property type="entry name" value="Lysozyme-like"/>
    <property type="match status" value="1"/>
</dbReference>
<keyword evidence="6" id="KW-0511">Multifunctional enzyme</keyword>
<dbReference type="InterPro" id="IPR001460">
    <property type="entry name" value="PCN-bd_Tpept"/>
</dbReference>
<evidence type="ECO:0000256" key="3">
    <source>
        <dbReference type="ARBA" id="ARBA00022676"/>
    </source>
</evidence>
<evidence type="ECO:0000256" key="1">
    <source>
        <dbReference type="ARBA" id="ARBA00022645"/>
    </source>
</evidence>
<feature type="non-terminal residue" evidence="12">
    <location>
        <position position="648"/>
    </location>
</feature>
<dbReference type="InterPro" id="IPR036950">
    <property type="entry name" value="PBP_transglycosylase"/>
</dbReference>
<proteinExistence type="predicted"/>
<dbReference type="EMBL" id="UINC01027796">
    <property type="protein sequence ID" value="SVB07666.1"/>
    <property type="molecule type" value="Genomic_DNA"/>
</dbReference>
<accession>A0A382B1G8</accession>
<feature type="domain" description="Glycosyl transferase family 51" evidence="11">
    <location>
        <begin position="60"/>
        <end position="228"/>
    </location>
</feature>
<keyword evidence="5" id="KW-0378">Hydrolase</keyword>
<gene>
    <name evidence="12" type="ORF">METZ01_LOCUS160520</name>
</gene>
<dbReference type="Pfam" id="PF00912">
    <property type="entry name" value="Transgly"/>
    <property type="match status" value="1"/>
</dbReference>
<dbReference type="Gene3D" id="3.40.710.10">
    <property type="entry name" value="DD-peptidase/beta-lactamase superfamily"/>
    <property type="match status" value="1"/>
</dbReference>
<reference evidence="12" key="1">
    <citation type="submission" date="2018-05" db="EMBL/GenBank/DDBJ databases">
        <authorList>
            <person name="Lanie J.A."/>
            <person name="Ng W.-L."/>
            <person name="Kazmierczak K.M."/>
            <person name="Andrzejewski T.M."/>
            <person name="Davidsen T.M."/>
            <person name="Wayne K.J."/>
            <person name="Tettelin H."/>
            <person name="Glass J.I."/>
            <person name="Rusch D."/>
            <person name="Podicherti R."/>
            <person name="Tsui H.-C.T."/>
            <person name="Winkler M.E."/>
        </authorList>
    </citation>
    <scope>NUCLEOTIDE SEQUENCE</scope>
</reference>
<dbReference type="GO" id="GO:0004180">
    <property type="term" value="F:carboxypeptidase activity"/>
    <property type="evidence" value="ECO:0007669"/>
    <property type="project" value="UniProtKB-KW"/>
</dbReference>
<dbReference type="PANTHER" id="PTHR32282:SF33">
    <property type="entry name" value="PEPTIDOGLYCAN GLYCOSYLTRANSFERASE"/>
    <property type="match status" value="1"/>
</dbReference>
<keyword evidence="2" id="KW-0645">Protease</keyword>
<evidence type="ECO:0000256" key="8">
    <source>
        <dbReference type="ARBA" id="ARBA00049902"/>
    </source>
</evidence>
<dbReference type="NCBIfam" id="TIGR02074">
    <property type="entry name" value="PBP_1a_fam"/>
    <property type="match status" value="1"/>
</dbReference>
<evidence type="ECO:0000256" key="7">
    <source>
        <dbReference type="ARBA" id="ARBA00044770"/>
    </source>
</evidence>
<keyword evidence="4" id="KW-0808">Transferase</keyword>
<dbReference type="GO" id="GO:0006508">
    <property type="term" value="P:proteolysis"/>
    <property type="evidence" value="ECO:0007669"/>
    <property type="project" value="UniProtKB-KW"/>
</dbReference>
<protein>
    <recommendedName>
        <fullName evidence="7">peptidoglycan glycosyltransferase</fullName>
        <ecNumber evidence="7">2.4.99.28</ecNumber>
    </recommendedName>
</protein>
<evidence type="ECO:0000256" key="4">
    <source>
        <dbReference type="ARBA" id="ARBA00022679"/>
    </source>
</evidence>
<evidence type="ECO:0000256" key="5">
    <source>
        <dbReference type="ARBA" id="ARBA00022801"/>
    </source>
</evidence>
<dbReference type="InterPro" id="IPR012338">
    <property type="entry name" value="Beta-lactam/transpept-like"/>
</dbReference>
<dbReference type="Gene3D" id="1.10.3810.10">
    <property type="entry name" value="Biosynthetic peptidoglycan transglycosylase-like"/>
    <property type="match status" value="1"/>
</dbReference>